<organism evidence="2 3">
    <name type="scientific">Aureimonas endophytica</name>
    <dbReference type="NCBI Taxonomy" id="2027858"/>
    <lineage>
        <taxon>Bacteria</taxon>
        <taxon>Pseudomonadati</taxon>
        <taxon>Pseudomonadota</taxon>
        <taxon>Alphaproteobacteria</taxon>
        <taxon>Hyphomicrobiales</taxon>
        <taxon>Aurantimonadaceae</taxon>
        <taxon>Aureimonas</taxon>
    </lineage>
</organism>
<evidence type="ECO:0000313" key="3">
    <source>
        <dbReference type="Proteomes" id="UP000644699"/>
    </source>
</evidence>
<sequence length="173" mass="18961">MNDTILSHPSASLELLIRAGRPDDAEALTDLANLPAYRHGTMRLPFQRVDETRRWLEGHKDGDVHLVALRDGRLVGSAGLSVLAGRRRHTAVLGMGVHDDHRRQGIGAALIGALLDVADRWLDLKRVELTVFADNAPALALYAKFGFEREGLLRAFAFRDGAYADAVAMARLS</sequence>
<evidence type="ECO:0000259" key="1">
    <source>
        <dbReference type="PROSITE" id="PS51186"/>
    </source>
</evidence>
<dbReference type="SUPFAM" id="SSF55729">
    <property type="entry name" value="Acyl-CoA N-acyltransferases (Nat)"/>
    <property type="match status" value="1"/>
</dbReference>
<dbReference type="InterPro" id="IPR016181">
    <property type="entry name" value="Acyl_CoA_acyltransferase"/>
</dbReference>
<dbReference type="Gene3D" id="3.40.630.30">
    <property type="match status" value="1"/>
</dbReference>
<keyword evidence="3" id="KW-1185">Reference proteome</keyword>
<dbReference type="RefSeq" id="WP_188910748.1">
    <property type="nucleotide sequence ID" value="NZ_BMIQ01000005.1"/>
</dbReference>
<dbReference type="EMBL" id="BMIQ01000005">
    <property type="protein sequence ID" value="GGE12899.1"/>
    <property type="molecule type" value="Genomic_DNA"/>
</dbReference>
<reference evidence="2" key="2">
    <citation type="submission" date="2020-09" db="EMBL/GenBank/DDBJ databases">
        <authorList>
            <person name="Sun Q."/>
            <person name="Zhou Y."/>
        </authorList>
    </citation>
    <scope>NUCLEOTIDE SEQUENCE</scope>
    <source>
        <strain evidence="2">CGMCC 1.15367</strain>
    </source>
</reference>
<accession>A0A916ZT43</accession>
<evidence type="ECO:0000313" key="2">
    <source>
        <dbReference type="EMBL" id="GGE12899.1"/>
    </source>
</evidence>
<proteinExistence type="predicted"/>
<dbReference type="AlphaFoldDB" id="A0A916ZT43"/>
<comment type="caution">
    <text evidence="2">The sequence shown here is derived from an EMBL/GenBank/DDBJ whole genome shotgun (WGS) entry which is preliminary data.</text>
</comment>
<dbReference type="Pfam" id="PF00583">
    <property type="entry name" value="Acetyltransf_1"/>
    <property type="match status" value="1"/>
</dbReference>
<name>A0A916ZT43_9HYPH</name>
<dbReference type="InterPro" id="IPR000182">
    <property type="entry name" value="GNAT_dom"/>
</dbReference>
<dbReference type="PANTHER" id="PTHR43415:SF3">
    <property type="entry name" value="GNAT-FAMILY ACETYLTRANSFERASE"/>
    <property type="match status" value="1"/>
</dbReference>
<feature type="domain" description="N-acetyltransferase" evidence="1">
    <location>
        <begin position="15"/>
        <end position="173"/>
    </location>
</feature>
<reference evidence="2" key="1">
    <citation type="journal article" date="2014" name="Int. J. Syst. Evol. Microbiol.">
        <title>Complete genome sequence of Corynebacterium casei LMG S-19264T (=DSM 44701T), isolated from a smear-ripened cheese.</title>
        <authorList>
            <consortium name="US DOE Joint Genome Institute (JGI-PGF)"/>
            <person name="Walter F."/>
            <person name="Albersmeier A."/>
            <person name="Kalinowski J."/>
            <person name="Ruckert C."/>
        </authorList>
    </citation>
    <scope>NUCLEOTIDE SEQUENCE</scope>
    <source>
        <strain evidence="2">CGMCC 1.15367</strain>
    </source>
</reference>
<dbReference type="PROSITE" id="PS51186">
    <property type="entry name" value="GNAT"/>
    <property type="match status" value="1"/>
</dbReference>
<dbReference type="GO" id="GO:0016747">
    <property type="term" value="F:acyltransferase activity, transferring groups other than amino-acyl groups"/>
    <property type="evidence" value="ECO:0007669"/>
    <property type="project" value="InterPro"/>
</dbReference>
<gene>
    <name evidence="2" type="ORF">GCM10011390_35030</name>
</gene>
<dbReference type="Proteomes" id="UP000644699">
    <property type="component" value="Unassembled WGS sequence"/>
</dbReference>
<dbReference type="CDD" id="cd04301">
    <property type="entry name" value="NAT_SF"/>
    <property type="match status" value="1"/>
</dbReference>
<protein>
    <submittedName>
        <fullName evidence="2">Acetyltransferase</fullName>
    </submittedName>
</protein>
<dbReference type="PANTHER" id="PTHR43415">
    <property type="entry name" value="SPERMIDINE N(1)-ACETYLTRANSFERASE"/>
    <property type="match status" value="1"/>
</dbReference>